<keyword evidence="2" id="KW-0732">Signal</keyword>
<name>A0A915I2F1_ROMCU</name>
<evidence type="ECO:0000313" key="4">
    <source>
        <dbReference type="WBParaSite" id="nRc.2.0.1.t08010-RA"/>
    </source>
</evidence>
<protein>
    <submittedName>
        <fullName evidence="4">Uncharacterized protein</fullName>
    </submittedName>
</protein>
<evidence type="ECO:0000256" key="2">
    <source>
        <dbReference type="SAM" id="SignalP"/>
    </source>
</evidence>
<accession>A0A915I2F1</accession>
<evidence type="ECO:0000256" key="1">
    <source>
        <dbReference type="SAM" id="MobiDB-lite"/>
    </source>
</evidence>
<dbReference type="WBParaSite" id="nRc.2.0.1.t08010-RA">
    <property type="protein sequence ID" value="nRc.2.0.1.t08010-RA"/>
    <property type="gene ID" value="nRc.2.0.1.g08010"/>
</dbReference>
<keyword evidence="3" id="KW-1185">Reference proteome</keyword>
<feature type="signal peptide" evidence="2">
    <location>
        <begin position="1"/>
        <end position="22"/>
    </location>
</feature>
<feature type="chain" id="PRO_5036757993" evidence="2">
    <location>
        <begin position="23"/>
        <end position="123"/>
    </location>
</feature>
<dbReference type="AlphaFoldDB" id="A0A915I2F1"/>
<feature type="region of interest" description="Disordered" evidence="1">
    <location>
        <begin position="30"/>
        <end position="78"/>
    </location>
</feature>
<evidence type="ECO:0000313" key="3">
    <source>
        <dbReference type="Proteomes" id="UP000887565"/>
    </source>
</evidence>
<dbReference type="Proteomes" id="UP000887565">
    <property type="component" value="Unplaced"/>
</dbReference>
<organism evidence="3 4">
    <name type="scientific">Romanomermis culicivorax</name>
    <name type="common">Nematode worm</name>
    <dbReference type="NCBI Taxonomy" id="13658"/>
    <lineage>
        <taxon>Eukaryota</taxon>
        <taxon>Metazoa</taxon>
        <taxon>Ecdysozoa</taxon>
        <taxon>Nematoda</taxon>
        <taxon>Enoplea</taxon>
        <taxon>Dorylaimia</taxon>
        <taxon>Mermithida</taxon>
        <taxon>Mermithoidea</taxon>
        <taxon>Mermithidae</taxon>
        <taxon>Romanomermis</taxon>
    </lineage>
</organism>
<reference evidence="4" key="1">
    <citation type="submission" date="2022-11" db="UniProtKB">
        <authorList>
            <consortium name="WormBaseParasite"/>
        </authorList>
    </citation>
    <scope>IDENTIFICATION</scope>
</reference>
<proteinExistence type="predicted"/>
<sequence length="123" mass="13526">MMAGCFACLLVVVCMVTDQLWTHLVHSTTSGEASSGQIDSPPAHHPSSSPKTAYNYDPPDLKEDENNQRSGGFLALNSNGKDDVEAIEFYLEMRLFQSGINQIRKEKIVRNNKTSGKANSSHL</sequence>